<dbReference type="GO" id="GO:0019841">
    <property type="term" value="F:retinol binding"/>
    <property type="evidence" value="ECO:0007669"/>
    <property type="project" value="UniProtKB-KW"/>
</dbReference>
<name>A0A1S3K4F1_LINAN</name>
<evidence type="ECO:0000313" key="12">
    <source>
        <dbReference type="Proteomes" id="UP000085678"/>
    </source>
</evidence>
<organism evidence="12 14">
    <name type="scientific">Lingula anatina</name>
    <name type="common">Brachiopod</name>
    <name type="synonym">Lingula unguis</name>
    <dbReference type="NCBI Taxonomy" id="7574"/>
    <lineage>
        <taxon>Eukaryota</taxon>
        <taxon>Metazoa</taxon>
        <taxon>Spiralia</taxon>
        <taxon>Lophotrochozoa</taxon>
        <taxon>Brachiopoda</taxon>
        <taxon>Linguliformea</taxon>
        <taxon>Lingulata</taxon>
        <taxon>Lingulida</taxon>
        <taxon>Linguloidea</taxon>
        <taxon>Lingulidae</taxon>
        <taxon>Lingula</taxon>
    </lineage>
</organism>
<dbReference type="AlphaFoldDB" id="A0A1S3K4F1"/>
<dbReference type="PANTHER" id="PTHR21444">
    <property type="entry name" value="COILED-COIL DOMAIN-CONTAINING PROTEIN 180"/>
    <property type="match status" value="1"/>
</dbReference>
<evidence type="ECO:0000256" key="3">
    <source>
        <dbReference type="ARBA" id="ARBA00022448"/>
    </source>
</evidence>
<evidence type="ECO:0000313" key="16">
    <source>
        <dbReference type="RefSeq" id="XP_013417296.1"/>
    </source>
</evidence>
<keyword evidence="10" id="KW-0675">Receptor</keyword>
<dbReference type="GO" id="GO:0038023">
    <property type="term" value="F:signaling receptor activity"/>
    <property type="evidence" value="ECO:0007669"/>
    <property type="project" value="InterPro"/>
</dbReference>
<evidence type="ECO:0000313" key="13">
    <source>
        <dbReference type="RefSeq" id="XP_013417293.1"/>
    </source>
</evidence>
<dbReference type="GO" id="GO:0016918">
    <property type="term" value="F:retinal binding"/>
    <property type="evidence" value="ECO:0007669"/>
    <property type="project" value="UniProtKB-KW"/>
</dbReference>
<dbReference type="Proteomes" id="UP000085678">
    <property type="component" value="Unplaced"/>
</dbReference>
<evidence type="ECO:0000256" key="10">
    <source>
        <dbReference type="ARBA" id="ARBA00023170"/>
    </source>
</evidence>
<dbReference type="RefSeq" id="XP_023933125.1">
    <property type="nucleotide sequence ID" value="XM_024077357.1"/>
</dbReference>
<keyword evidence="12" id="KW-1185">Reference proteome</keyword>
<feature type="transmembrane region" description="Helical" evidence="11">
    <location>
        <begin position="41"/>
        <end position="62"/>
    </location>
</feature>
<keyword evidence="3" id="KW-0813">Transport</keyword>
<dbReference type="STRING" id="7574.A0A1S3K4F1"/>
<sequence>MDAIMMDAINSNITEWNLWTNHSEWDTGDSTYVCDQQTTDLYLLLRLCFLALSVIVLVIFSFTEKRRNLCSGCLHGRPGIVFPMNCLESRHDRWAYAAAYAVLAISVLDFFLFEDQTTVGPPYMKQLSLVLLVLRYGLVVYPLFTAITLNTIFSYSIGWVYLIIYMGIEVLYRVECTGDQVWVMYLGMCLPAYLGMVILFVDFPVQIIRHIVYRIKYRSFKERINHFLQENYQAKYVRVILKKKVTIDTQGLSRGARVKSGCISLFKRYTYTRMPGYKYSTRMVTTFTVAIILVYAFALMFYFLFLSIVDDYGAYLEYLYSDFGVLIQVTRGCVIGALTIAFLASLLTIAYMMANFRENLMAIQRGDYSNIPPPSKKGNIGWMMGYVKFAGFQVAYITWAFVIHALVLTAVFVLIGIVIALLVMENAAVDILIMILQYAWPYAVTTIVLLIIQRLLTWLVFLQERGKVLAVNNRNLMFNFLFFMFIYNMLLGLFSTLMRILKGMAVGLLFLGRLDHSTLPRHADLMLDPGYGAYVGMLHVENAHTHPVMVTFVHILVIEFNKKNAANDDLDDDLTVVHHTEPVASKTENGIKMELKTPEEGVTRARTRWLLAYTLLNNPKLIYERKRALGQTRKSFAFLGDAGGEDLSQATKL</sequence>
<dbReference type="KEGG" id="lak:106178591"/>
<feature type="transmembrane region" description="Helical" evidence="11">
    <location>
        <begin position="184"/>
        <end position="208"/>
    </location>
</feature>
<protein>
    <recommendedName>
        <fullName evidence="2">Receptor for retinol uptake STRA6</fullName>
    </recommendedName>
</protein>
<dbReference type="InterPro" id="IPR026612">
    <property type="entry name" value="STRA6-like"/>
</dbReference>
<dbReference type="GO" id="GO:0005886">
    <property type="term" value="C:plasma membrane"/>
    <property type="evidence" value="ECO:0007669"/>
    <property type="project" value="UniProtKB-SubCell"/>
</dbReference>
<keyword evidence="6" id="KW-0845">Vitamin A</keyword>
<feature type="transmembrane region" description="Helical" evidence="11">
    <location>
        <begin position="405"/>
        <end position="424"/>
    </location>
</feature>
<feature type="transmembrane region" description="Helical" evidence="11">
    <location>
        <begin position="476"/>
        <end position="494"/>
    </location>
</feature>
<feature type="transmembrane region" description="Helical" evidence="11">
    <location>
        <begin position="329"/>
        <end position="354"/>
    </location>
</feature>
<evidence type="ECO:0000256" key="7">
    <source>
        <dbReference type="ARBA" id="ARBA00022989"/>
    </source>
</evidence>
<dbReference type="OrthoDB" id="2376984at2759"/>
<proteinExistence type="predicted"/>
<evidence type="ECO:0000256" key="9">
    <source>
        <dbReference type="ARBA" id="ARBA00023136"/>
    </source>
</evidence>
<reference evidence="13 14" key="1">
    <citation type="submission" date="2025-04" db="UniProtKB">
        <authorList>
            <consortium name="RefSeq"/>
        </authorList>
    </citation>
    <scope>IDENTIFICATION</scope>
    <source>
        <tissue evidence="13 14">Gonads</tissue>
    </source>
</reference>
<comment type="subcellular location">
    <subcellularLocation>
        <location evidence="1">Cell membrane</location>
        <topology evidence="1">Multi-pass membrane protein</topology>
    </subcellularLocation>
</comment>
<evidence type="ECO:0000256" key="2">
    <source>
        <dbReference type="ARBA" id="ARBA00014411"/>
    </source>
</evidence>
<feature type="transmembrane region" description="Helical" evidence="11">
    <location>
        <begin position="283"/>
        <end position="309"/>
    </location>
</feature>
<dbReference type="GO" id="GO:0034632">
    <property type="term" value="F:retinol transmembrane transporter activity"/>
    <property type="evidence" value="ECO:0007669"/>
    <property type="project" value="InterPro"/>
</dbReference>
<evidence type="ECO:0000313" key="14">
    <source>
        <dbReference type="RefSeq" id="XP_013417294.1"/>
    </source>
</evidence>
<dbReference type="Pfam" id="PF14752">
    <property type="entry name" value="RBP_receptor"/>
    <property type="match status" value="1"/>
</dbReference>
<evidence type="ECO:0000313" key="17">
    <source>
        <dbReference type="RefSeq" id="XP_023933125.1"/>
    </source>
</evidence>
<dbReference type="RefSeq" id="XP_013417294.1">
    <property type="nucleotide sequence ID" value="XM_013561840.1"/>
</dbReference>
<dbReference type="RefSeq" id="XP_013417295.1">
    <property type="nucleotide sequence ID" value="XM_013561841.1"/>
</dbReference>
<gene>
    <name evidence="13 14 15 16 17" type="primary">LOC106178591</name>
</gene>
<dbReference type="RefSeq" id="XP_013417293.1">
    <property type="nucleotide sequence ID" value="XM_013561839.1"/>
</dbReference>
<evidence type="ECO:0000256" key="5">
    <source>
        <dbReference type="ARBA" id="ARBA00022692"/>
    </source>
</evidence>
<dbReference type="GO" id="GO:0071939">
    <property type="term" value="P:vitamin A import into cell"/>
    <property type="evidence" value="ECO:0007669"/>
    <property type="project" value="TreeGrafter"/>
</dbReference>
<dbReference type="GeneID" id="106178591"/>
<keyword evidence="5 11" id="KW-0812">Transmembrane</keyword>
<keyword evidence="7 11" id="KW-1133">Transmembrane helix</keyword>
<keyword evidence="8" id="KW-0683">Retinol-binding</keyword>
<keyword evidence="4" id="KW-1003">Cell membrane</keyword>
<feature type="transmembrane region" description="Helical" evidence="11">
    <location>
        <begin position="94"/>
        <end position="113"/>
    </location>
</feature>
<evidence type="ECO:0000256" key="1">
    <source>
        <dbReference type="ARBA" id="ARBA00004651"/>
    </source>
</evidence>
<evidence type="ECO:0000313" key="15">
    <source>
        <dbReference type="RefSeq" id="XP_013417295.1"/>
    </source>
</evidence>
<keyword evidence="9 11" id="KW-0472">Membrane</keyword>
<accession>A0A1S3K4F1</accession>
<evidence type="ECO:0000256" key="8">
    <source>
        <dbReference type="ARBA" id="ARBA00023072"/>
    </source>
</evidence>
<feature type="transmembrane region" description="Helical" evidence="11">
    <location>
        <begin position="152"/>
        <end position="172"/>
    </location>
</feature>
<dbReference type="RefSeq" id="XP_013417296.1">
    <property type="nucleotide sequence ID" value="XM_013561842.1"/>
</dbReference>
<evidence type="ECO:0000256" key="4">
    <source>
        <dbReference type="ARBA" id="ARBA00022475"/>
    </source>
</evidence>
<evidence type="ECO:0000256" key="11">
    <source>
        <dbReference type="SAM" id="Phobius"/>
    </source>
</evidence>
<evidence type="ECO:0000256" key="6">
    <source>
        <dbReference type="ARBA" id="ARBA00022893"/>
    </source>
</evidence>
<feature type="transmembrane region" description="Helical" evidence="11">
    <location>
        <begin position="125"/>
        <end position="145"/>
    </location>
</feature>
<dbReference type="PANTHER" id="PTHR21444:SF16">
    <property type="entry name" value="RECEPTOR FOR RETINOL UPTAKE STRA6"/>
    <property type="match status" value="1"/>
</dbReference>
<feature type="transmembrane region" description="Helical" evidence="11">
    <location>
        <begin position="431"/>
        <end position="456"/>
    </location>
</feature>